<feature type="region of interest" description="Disordered" evidence="1">
    <location>
        <begin position="157"/>
        <end position="238"/>
    </location>
</feature>
<gene>
    <name evidence="2" type="ORF">L596_026340</name>
</gene>
<keyword evidence="3" id="KW-1185">Reference proteome</keyword>
<dbReference type="GO" id="GO:0005634">
    <property type="term" value="C:nucleus"/>
    <property type="evidence" value="ECO:0007669"/>
    <property type="project" value="TreeGrafter"/>
</dbReference>
<evidence type="ECO:0000313" key="3">
    <source>
        <dbReference type="Proteomes" id="UP000298663"/>
    </source>
</evidence>
<proteinExistence type="predicted"/>
<dbReference type="GO" id="GO:0030686">
    <property type="term" value="C:90S preribosome"/>
    <property type="evidence" value="ECO:0007669"/>
    <property type="project" value="TreeGrafter"/>
</dbReference>
<sequence>MGDGETALTLKQLNKEIVNFRKIVKKSQVRKLRDLLRRGQIWRKSDDVTKKRRGNDLVQMALVLKRVDKDELTKFALQNTKTIAELRQIEEATIKHRALFHLLSDKPFVAAVDSFRERYPEWFVEVPFLLQRLGLKFAKKREGKDLGANLKDLQLAQKEGSKKKAESDGDESDEDDINTLGGIVEGSNVEEEEPEAEGEAGDEEEAGEESEDEEEAEEEAEGEEEAEEVAEDEEEGRS</sequence>
<dbReference type="AlphaFoldDB" id="A0A4U5M164"/>
<dbReference type="Proteomes" id="UP000298663">
    <property type="component" value="Unassembled WGS sequence"/>
</dbReference>
<dbReference type="EMBL" id="AZBU02000010">
    <property type="protein sequence ID" value="TKR62362.1"/>
    <property type="molecule type" value="Genomic_DNA"/>
</dbReference>
<dbReference type="OrthoDB" id="3364872at2759"/>
<dbReference type="STRING" id="34508.A0A4U5M164"/>
<dbReference type="InterPro" id="IPR037393">
    <property type="entry name" value="Bud22/SRFB1"/>
</dbReference>
<feature type="compositionally biased region" description="Acidic residues" evidence="1">
    <location>
        <begin position="188"/>
        <end position="238"/>
    </location>
</feature>
<reference evidence="2 3" key="2">
    <citation type="journal article" date="2019" name="G3 (Bethesda)">
        <title>Hybrid Assembly of the Genome of the Entomopathogenic Nematode Steinernema carpocapsae Identifies the X-Chromosome.</title>
        <authorList>
            <person name="Serra L."/>
            <person name="Macchietto M."/>
            <person name="Macias-Munoz A."/>
            <person name="McGill C.J."/>
            <person name="Rodriguez I.M."/>
            <person name="Rodriguez B."/>
            <person name="Murad R."/>
            <person name="Mortazavi A."/>
        </authorList>
    </citation>
    <scope>NUCLEOTIDE SEQUENCE [LARGE SCALE GENOMIC DNA]</scope>
    <source>
        <strain evidence="2 3">ALL</strain>
    </source>
</reference>
<dbReference type="PANTHER" id="PTHR23325">
    <property type="entry name" value="SERUM RESPONSE FACTOR-BINDING"/>
    <property type="match status" value="1"/>
</dbReference>
<evidence type="ECO:0000313" key="2">
    <source>
        <dbReference type="EMBL" id="TKR62362.1"/>
    </source>
</evidence>
<dbReference type="GO" id="GO:0030490">
    <property type="term" value="P:maturation of SSU-rRNA"/>
    <property type="evidence" value="ECO:0007669"/>
    <property type="project" value="TreeGrafter"/>
</dbReference>
<reference evidence="2 3" key="1">
    <citation type="journal article" date="2015" name="Genome Biol.">
        <title>Comparative genomics of Steinernema reveals deeply conserved gene regulatory networks.</title>
        <authorList>
            <person name="Dillman A.R."/>
            <person name="Macchietto M."/>
            <person name="Porter C.F."/>
            <person name="Rogers A."/>
            <person name="Williams B."/>
            <person name="Antoshechkin I."/>
            <person name="Lee M.M."/>
            <person name="Goodwin Z."/>
            <person name="Lu X."/>
            <person name="Lewis E.E."/>
            <person name="Goodrich-Blair H."/>
            <person name="Stock S.P."/>
            <person name="Adams B.J."/>
            <person name="Sternberg P.W."/>
            <person name="Mortazavi A."/>
        </authorList>
    </citation>
    <scope>NUCLEOTIDE SEQUENCE [LARGE SCALE GENOMIC DNA]</scope>
    <source>
        <strain evidence="2 3">ALL</strain>
    </source>
</reference>
<evidence type="ECO:0008006" key="4">
    <source>
        <dbReference type="Google" id="ProtNLM"/>
    </source>
</evidence>
<organism evidence="2 3">
    <name type="scientific">Steinernema carpocapsae</name>
    <name type="common">Entomopathogenic nematode</name>
    <dbReference type="NCBI Taxonomy" id="34508"/>
    <lineage>
        <taxon>Eukaryota</taxon>
        <taxon>Metazoa</taxon>
        <taxon>Ecdysozoa</taxon>
        <taxon>Nematoda</taxon>
        <taxon>Chromadorea</taxon>
        <taxon>Rhabditida</taxon>
        <taxon>Tylenchina</taxon>
        <taxon>Panagrolaimomorpha</taxon>
        <taxon>Strongyloidoidea</taxon>
        <taxon>Steinernematidae</taxon>
        <taxon>Steinernema</taxon>
    </lineage>
</organism>
<name>A0A4U5M164_STECR</name>
<evidence type="ECO:0000256" key="1">
    <source>
        <dbReference type="SAM" id="MobiDB-lite"/>
    </source>
</evidence>
<feature type="compositionally biased region" description="Acidic residues" evidence="1">
    <location>
        <begin position="168"/>
        <end position="177"/>
    </location>
</feature>
<dbReference type="PANTHER" id="PTHR23325:SF1">
    <property type="entry name" value="SERUM RESPONSE FACTOR-BINDING PROTEIN 1"/>
    <property type="match status" value="1"/>
</dbReference>
<protein>
    <recommendedName>
        <fullName evidence="4">Serum response factor-binding protein 1</fullName>
    </recommendedName>
</protein>
<comment type="caution">
    <text evidence="2">The sequence shown here is derived from an EMBL/GenBank/DDBJ whole genome shotgun (WGS) entry which is preliminary data.</text>
</comment>
<accession>A0A4U5M164</accession>